<keyword evidence="2" id="KW-0378">Hydrolase</keyword>
<keyword evidence="3" id="KW-1185">Reference proteome</keyword>
<dbReference type="GO" id="GO:0006950">
    <property type="term" value="P:response to stress"/>
    <property type="evidence" value="ECO:0007669"/>
    <property type="project" value="UniProtKB-ARBA"/>
</dbReference>
<dbReference type="GO" id="GO:0006508">
    <property type="term" value="P:proteolysis"/>
    <property type="evidence" value="ECO:0007669"/>
    <property type="project" value="UniProtKB-KW"/>
</dbReference>
<dbReference type="AlphaFoldDB" id="A0A7Y9DP46"/>
<reference evidence="2 3" key="1">
    <citation type="submission" date="2020-07" db="EMBL/GenBank/DDBJ databases">
        <title>Sequencing the genomes of 1000 actinobacteria strains.</title>
        <authorList>
            <person name="Klenk H.-P."/>
        </authorList>
    </citation>
    <scope>NUCLEOTIDE SEQUENCE [LARGE SCALE GENOMIC DNA]</scope>
    <source>
        <strain evidence="2 3">DSM 7487</strain>
    </source>
</reference>
<dbReference type="EMBL" id="JACCBB010000001">
    <property type="protein sequence ID" value="NYD24103.1"/>
    <property type="molecule type" value="Genomic_DNA"/>
</dbReference>
<proteinExistence type="predicted"/>
<keyword evidence="2" id="KW-0482">Metalloprotease</keyword>
<sequence>MDVQDALAMARGLVAQHGLDGWTVVLDRARTRAGVCRADRRQIGLSGPLTALHAEAEVRDTVLHEIAHALVGPGHGHDAVWRATARHIGCSGERTSSGPRVAGPWVGTCPAGHVTTRHRRPARVLSCGRCGPGFDPGNVVRWTFGGEPVPAAAMPASYRADVELLRTGTAGTGGAAGPGPRLPVGSWVRVGGGGPHAGSTGQVVALGRSRYRVRTRGGVLTVPFALADPLPGPRTGPSPGPVG</sequence>
<evidence type="ECO:0000313" key="2">
    <source>
        <dbReference type="EMBL" id="NYD24103.1"/>
    </source>
</evidence>
<dbReference type="Pfam" id="PF10263">
    <property type="entry name" value="SprT-like"/>
    <property type="match status" value="1"/>
</dbReference>
<dbReference type="GO" id="GO:0008237">
    <property type="term" value="F:metallopeptidase activity"/>
    <property type="evidence" value="ECO:0007669"/>
    <property type="project" value="UniProtKB-KW"/>
</dbReference>
<evidence type="ECO:0000313" key="3">
    <source>
        <dbReference type="Proteomes" id="UP000521922"/>
    </source>
</evidence>
<evidence type="ECO:0000259" key="1">
    <source>
        <dbReference type="SMART" id="SM00731"/>
    </source>
</evidence>
<gene>
    <name evidence="2" type="ORF">BJ968_003643</name>
</gene>
<dbReference type="Proteomes" id="UP000521922">
    <property type="component" value="Unassembled WGS sequence"/>
</dbReference>
<name>A0A7Y9DP46_9ACTN</name>
<feature type="domain" description="SprT-like" evidence="1">
    <location>
        <begin position="1"/>
        <end position="137"/>
    </location>
</feature>
<protein>
    <submittedName>
        <fullName evidence="2">Putative SprT family Zn-dependent metalloprotease</fullName>
    </submittedName>
</protein>
<keyword evidence="2" id="KW-0645">Protease</keyword>
<accession>A0A7Y9DP46</accession>
<organism evidence="2 3">
    <name type="scientific">Kineococcus aurantiacus</name>
    <dbReference type="NCBI Taxonomy" id="37633"/>
    <lineage>
        <taxon>Bacteria</taxon>
        <taxon>Bacillati</taxon>
        <taxon>Actinomycetota</taxon>
        <taxon>Actinomycetes</taxon>
        <taxon>Kineosporiales</taxon>
        <taxon>Kineosporiaceae</taxon>
        <taxon>Kineococcus</taxon>
    </lineage>
</organism>
<comment type="caution">
    <text evidence="2">The sequence shown here is derived from an EMBL/GenBank/DDBJ whole genome shotgun (WGS) entry which is preliminary data.</text>
</comment>
<dbReference type="SMART" id="SM00731">
    <property type="entry name" value="SprT"/>
    <property type="match status" value="1"/>
</dbReference>
<dbReference type="RefSeq" id="WP_179754274.1">
    <property type="nucleotide sequence ID" value="NZ_BAAAGN010000030.1"/>
</dbReference>
<dbReference type="InterPro" id="IPR006640">
    <property type="entry name" value="SprT-like_domain"/>
</dbReference>